<dbReference type="InterPro" id="IPR035412">
    <property type="entry name" value="Terminase_L_N"/>
</dbReference>
<dbReference type="Proteomes" id="UP001241110">
    <property type="component" value="Unassembled WGS sequence"/>
</dbReference>
<dbReference type="PANTHER" id="PTHR39184:SF1">
    <property type="entry name" value="PBSX PHAGE TERMINASE LARGE SUBUNIT"/>
    <property type="match status" value="1"/>
</dbReference>
<evidence type="ECO:0000259" key="1">
    <source>
        <dbReference type="Pfam" id="PF04466"/>
    </source>
</evidence>
<evidence type="ECO:0000313" key="4">
    <source>
        <dbReference type="Proteomes" id="UP001241110"/>
    </source>
</evidence>
<feature type="domain" description="Phage terminase large subunit C-terminal" evidence="2">
    <location>
        <begin position="234"/>
        <end position="370"/>
    </location>
</feature>
<dbReference type="InterPro" id="IPR027417">
    <property type="entry name" value="P-loop_NTPase"/>
</dbReference>
<dbReference type="EMBL" id="JASJOS010000010">
    <property type="protein sequence ID" value="MDJ1483110.1"/>
    <property type="molecule type" value="Genomic_DNA"/>
</dbReference>
<evidence type="ECO:0000259" key="2">
    <source>
        <dbReference type="Pfam" id="PF17288"/>
    </source>
</evidence>
<comment type="caution">
    <text evidence="3">The sequence shown here is derived from an EMBL/GenBank/DDBJ whole genome shotgun (WGS) entry which is preliminary data.</text>
</comment>
<sequence length="395" mass="44847">MFKTSTLYKAIRECKSDVIVNQGGTSSGKTVATLQNAFERCILEKNTVFTVVGQDIPNLKKGAIRDAETIVRDSDEISQHLVGSFNKSDRFYQFKNGSVMEFQSYDDAQDAKSGKRDYLFINEANGIPKPIYDELVLRTRKQAFIDYNPNYSFWVHESIIPEPNTTLFITDHRHNPFLDEKTRAKIEALRKVDVDIWKVYARGVTGKLEGLVFPNVRIVEEVPAEAKLIGVGLDFGYTNDPSSNEWVYMYNGELYIDELFYETGLTNPDIAKIWMENGVSNQQEIIADSADPKSIQELRNLGYNVIAASKGADSISLGIDTIKRYPLNITRRSVGIRKEQQRYLWAKDKLGKPLNVPVDAFNHGWDSVRYVGLMKLVTVPVKRTGRSTMIAYKPE</sequence>
<dbReference type="RefSeq" id="WP_313982685.1">
    <property type="nucleotide sequence ID" value="NZ_JASJOS010000010.1"/>
</dbReference>
<dbReference type="InterPro" id="IPR052380">
    <property type="entry name" value="Viral_DNA_packaging_terminase"/>
</dbReference>
<name>A0AAE3QTD8_9BACT</name>
<dbReference type="PANTHER" id="PTHR39184">
    <property type="match status" value="1"/>
</dbReference>
<dbReference type="Pfam" id="PF04466">
    <property type="entry name" value="Terminase_3"/>
    <property type="match status" value="1"/>
</dbReference>
<reference evidence="3" key="1">
    <citation type="submission" date="2023-05" db="EMBL/GenBank/DDBJ databases">
        <authorList>
            <person name="Zhang X."/>
        </authorList>
    </citation>
    <scope>NUCLEOTIDE SEQUENCE</scope>
    <source>
        <strain evidence="3">YF14B1</strain>
    </source>
</reference>
<dbReference type="InterPro" id="IPR035413">
    <property type="entry name" value="Terminase_L_C"/>
</dbReference>
<dbReference type="Gene3D" id="3.30.420.280">
    <property type="match status" value="1"/>
</dbReference>
<proteinExistence type="predicted"/>
<accession>A0AAE3QTD8</accession>
<protein>
    <submittedName>
        <fullName evidence="3">Phage terminase large subunit</fullName>
    </submittedName>
</protein>
<organism evidence="3 4">
    <name type="scientific">Xanthocytophaga flava</name>
    <dbReference type="NCBI Taxonomy" id="3048013"/>
    <lineage>
        <taxon>Bacteria</taxon>
        <taxon>Pseudomonadati</taxon>
        <taxon>Bacteroidota</taxon>
        <taxon>Cytophagia</taxon>
        <taxon>Cytophagales</taxon>
        <taxon>Rhodocytophagaceae</taxon>
        <taxon>Xanthocytophaga</taxon>
    </lineage>
</organism>
<evidence type="ECO:0000313" key="3">
    <source>
        <dbReference type="EMBL" id="MDJ1483110.1"/>
    </source>
</evidence>
<feature type="domain" description="Phage terminase large subunit N-terminal" evidence="1">
    <location>
        <begin position="18"/>
        <end position="203"/>
    </location>
</feature>
<dbReference type="AlphaFoldDB" id="A0AAE3QTD8"/>
<dbReference type="Pfam" id="PF17288">
    <property type="entry name" value="Terminase_3C"/>
    <property type="match status" value="1"/>
</dbReference>
<dbReference type="Gene3D" id="3.40.50.300">
    <property type="entry name" value="P-loop containing nucleotide triphosphate hydrolases"/>
    <property type="match status" value="1"/>
</dbReference>
<gene>
    <name evidence="3" type="ORF">QNI16_21610</name>
</gene>